<evidence type="ECO:0000313" key="1">
    <source>
        <dbReference type="EMBL" id="MFD1686235.1"/>
    </source>
</evidence>
<reference evidence="1 2" key="1">
    <citation type="journal article" date="2019" name="Int. J. Syst. Evol. Microbiol.">
        <title>The Global Catalogue of Microorganisms (GCM) 10K type strain sequencing project: providing services to taxonomists for standard genome sequencing and annotation.</title>
        <authorList>
            <consortium name="The Broad Institute Genomics Platform"/>
            <consortium name="The Broad Institute Genome Sequencing Center for Infectious Disease"/>
            <person name="Wu L."/>
            <person name="Ma J."/>
        </authorList>
    </citation>
    <scope>NUCLEOTIDE SEQUENCE [LARGE SCALE GENOMIC DNA]</scope>
    <source>
        <strain evidence="1 2">CGMCC 1.10387</strain>
    </source>
</reference>
<proteinExistence type="predicted"/>
<dbReference type="SUPFAM" id="SSF55961">
    <property type="entry name" value="Bet v1-like"/>
    <property type="match status" value="1"/>
</dbReference>
<gene>
    <name evidence="1" type="ORF">ACFSAS_11485</name>
</gene>
<accession>A0ABD6DYX6</accession>
<dbReference type="Proteomes" id="UP001597092">
    <property type="component" value="Unassembled WGS sequence"/>
</dbReference>
<dbReference type="EMBL" id="JBHUDP010000003">
    <property type="protein sequence ID" value="MFD1686235.1"/>
    <property type="molecule type" value="Genomic_DNA"/>
</dbReference>
<dbReference type="RefSeq" id="WP_256308861.1">
    <property type="nucleotide sequence ID" value="NZ_JANHAW010000003.1"/>
</dbReference>
<dbReference type="InterPro" id="IPR023393">
    <property type="entry name" value="START-like_dom_sf"/>
</dbReference>
<comment type="caution">
    <text evidence="1">The sequence shown here is derived from an EMBL/GenBank/DDBJ whole genome shotgun (WGS) entry which is preliminary data.</text>
</comment>
<keyword evidence="2" id="KW-1185">Reference proteome</keyword>
<protein>
    <submittedName>
        <fullName evidence="1">SRPBCC family protein</fullName>
    </submittedName>
</protein>
<dbReference type="AlphaFoldDB" id="A0ABD6DYX6"/>
<organism evidence="1 2">
    <name type="scientific">Halobellus litoreus</name>
    <dbReference type="NCBI Taxonomy" id="755310"/>
    <lineage>
        <taxon>Archaea</taxon>
        <taxon>Methanobacteriati</taxon>
        <taxon>Methanobacteriota</taxon>
        <taxon>Stenosarchaea group</taxon>
        <taxon>Halobacteria</taxon>
        <taxon>Halobacteriales</taxon>
        <taxon>Haloferacaceae</taxon>
        <taxon>Halobellus</taxon>
    </lineage>
</organism>
<evidence type="ECO:0000313" key="2">
    <source>
        <dbReference type="Proteomes" id="UP001597092"/>
    </source>
</evidence>
<name>A0ABD6DYX6_9EURY</name>
<dbReference type="Gene3D" id="3.30.530.20">
    <property type="match status" value="1"/>
</dbReference>
<sequence length="137" mass="15302">MTSVSVSRVLDEDVEVVRERMHDVETFLRAAGFDEVRRDDSRVVITNEVGPATIELTLEPFDDPDAELAYRQREGIFEEMVTTYTVTSDQASTTVVAETEFSLDVALVGSVLDSTVIKRQRRRELNAQLAYLGSGTV</sequence>